<sequence length="1023" mass="114424">MQKLLIMSGCNESAFYLQNGEVSELEHHAQDLPVHSILEEESATTASTEMSNGREEDVPHAEPNDNSDDDPTYSAHVSDSSDSSSTSSDRLEGFRRPKKFKKSVKTSSLPRKRDVLHAELSDSDDDPTYYAHESDSSDSSSTSSDRLEGFRRPKKFKKSVKTSSLPRKRAIPSDSRAPVKMKAEQDDTISSSSITVLCANNREKRKWDKRQVCVYCEKFVSKLPRHLESHHQNEAPVQEFLSHPKKTTPRAQLLKILQNEGNHKHNISVLEVQSGSLIPVKRPSGYVDYRDYLPCDECLGWFVSSDMWKHKKTCFVAQKSGRKHGKTLQSRCALMLPMSKSATADLRETVLSRMRYPCPISMAARNDDLICKMGSRVLKQTKASSSTCYQTVSQKMREMARLLRRLREDNSVLTMKDCIDPKMFDNVIDAVRQEAGFNAKTGKYATPSLALKLGHSLSMCATICRAEAIKQEDRITKLKAEDFEDLCKSEWRVEVSKGALQGLEEKRWNAPPAIPMTSEVTKVRQCVFKAIEENKAILQEAQYPSGNTYASLAQAILADIVMFNRRRSGEVQRLKLDDISKAKFGDNNPEIMCCLSQWEQQLCKELTRLEIRGKRGRKVPVLLTKEMSANIKFLSEKRAFAGVKDSNPYLFGIPGCDTSYRGSDCIRKFAQASGVEHPEYITSTKLRKHVATMSQLISLKENELDVLATFMGHDIRTHRHYYRLPEDTLQTAKVAKLLILADRERLTSCAGKSLDAIDLEEPCYETDDQGIDDCDDIQDDGDCGETCQPTDRESTDRESPDRESTDRESTSQLQPMKKDLEICDSYISITPPPPPPPPSPASTLAQHVSNRCSLSSSLQLEETIDSYTPTPPSSLESDYISLCSAQSIPPVDGFPLPDPPPTCYLCRHLQHAPPTSHNYESGSSYSSDSSKPYSLVCFPDSSPPSMPSSMSSSSQPSSLGVCTPTCTCHDYPPHVSVHTSIASFSFPQLAPTQIPPSFCCFLTVSILLLFFMLCLLVLLIILY</sequence>
<protein>
    <submittedName>
        <fullName evidence="3">Uncharacterized protein</fullName>
    </submittedName>
</protein>
<reference evidence="3" key="2">
    <citation type="submission" date="2021-01" db="UniProtKB">
        <authorList>
            <consortium name="EnsemblMetazoa"/>
        </authorList>
    </citation>
    <scope>IDENTIFICATION</scope>
</reference>
<feature type="region of interest" description="Disordered" evidence="1">
    <location>
        <begin position="39"/>
        <end position="186"/>
    </location>
</feature>
<dbReference type="SUPFAM" id="SSF56349">
    <property type="entry name" value="DNA breaking-rejoining enzymes"/>
    <property type="match status" value="1"/>
</dbReference>
<feature type="compositionally biased region" description="Basic and acidic residues" evidence="1">
    <location>
        <begin position="52"/>
        <end position="63"/>
    </location>
</feature>
<evidence type="ECO:0000313" key="3">
    <source>
        <dbReference type="EnsemblMetazoa" id="XP_030856050"/>
    </source>
</evidence>
<feature type="compositionally biased region" description="Basic residues" evidence="1">
    <location>
        <begin position="152"/>
        <end position="170"/>
    </location>
</feature>
<dbReference type="PANTHER" id="PTHR33480">
    <property type="entry name" value="SET DOMAIN-CONTAINING PROTEIN-RELATED"/>
    <property type="match status" value="1"/>
</dbReference>
<dbReference type="GO" id="GO:0003677">
    <property type="term" value="F:DNA binding"/>
    <property type="evidence" value="ECO:0007669"/>
    <property type="project" value="InterPro"/>
</dbReference>
<feature type="compositionally biased region" description="Pro residues" evidence="1">
    <location>
        <begin position="830"/>
        <end position="840"/>
    </location>
</feature>
<dbReference type="OrthoDB" id="5376140at2759"/>
<dbReference type="EnsemblMetazoa" id="XM_031000190">
    <property type="protein sequence ID" value="XP_030856050"/>
    <property type="gene ID" value="LOC105446919"/>
</dbReference>
<organism evidence="3 4">
    <name type="scientific">Strongylocentrotus purpuratus</name>
    <name type="common">Purple sea urchin</name>
    <dbReference type="NCBI Taxonomy" id="7668"/>
    <lineage>
        <taxon>Eukaryota</taxon>
        <taxon>Metazoa</taxon>
        <taxon>Echinodermata</taxon>
        <taxon>Eleutherozoa</taxon>
        <taxon>Echinozoa</taxon>
        <taxon>Echinoidea</taxon>
        <taxon>Euechinoidea</taxon>
        <taxon>Echinacea</taxon>
        <taxon>Camarodonta</taxon>
        <taxon>Echinidea</taxon>
        <taxon>Strongylocentrotidae</taxon>
        <taxon>Strongylocentrotus</taxon>
    </lineage>
</organism>
<feature type="compositionally biased region" description="Acidic residues" evidence="1">
    <location>
        <begin position="770"/>
        <end position="783"/>
    </location>
</feature>
<evidence type="ECO:0000313" key="4">
    <source>
        <dbReference type="Proteomes" id="UP000007110"/>
    </source>
</evidence>
<dbReference type="KEGG" id="spu:105446919"/>
<dbReference type="Proteomes" id="UP000007110">
    <property type="component" value="Unassembled WGS sequence"/>
</dbReference>
<evidence type="ECO:0000256" key="1">
    <source>
        <dbReference type="SAM" id="MobiDB-lite"/>
    </source>
</evidence>
<feature type="region of interest" description="Disordered" evidence="1">
    <location>
        <begin position="770"/>
        <end position="817"/>
    </location>
</feature>
<dbReference type="PANTHER" id="PTHR33480:SF1">
    <property type="entry name" value="TYR RECOMBINASE DOMAIN-CONTAINING PROTEIN"/>
    <property type="match status" value="1"/>
</dbReference>
<feature type="region of interest" description="Disordered" evidence="1">
    <location>
        <begin position="825"/>
        <end position="844"/>
    </location>
</feature>
<proteinExistence type="predicted"/>
<keyword evidence="4" id="KW-1185">Reference proteome</keyword>
<dbReference type="GeneID" id="105446919"/>
<feature type="compositionally biased region" description="Basic and acidic residues" evidence="1">
    <location>
        <begin position="111"/>
        <end position="120"/>
    </location>
</feature>
<feature type="compositionally biased region" description="Low complexity" evidence="1">
    <location>
        <begin position="78"/>
        <end position="88"/>
    </location>
</feature>
<evidence type="ECO:0000256" key="2">
    <source>
        <dbReference type="SAM" id="Phobius"/>
    </source>
</evidence>
<keyword evidence="2" id="KW-1133">Transmembrane helix</keyword>
<name>A0A7M7T5T5_STRPU</name>
<dbReference type="InParanoid" id="A0A7M7T5T5"/>
<dbReference type="AlphaFoldDB" id="A0A7M7T5T5"/>
<dbReference type="RefSeq" id="XP_030856050.1">
    <property type="nucleotide sequence ID" value="XM_031000190.1"/>
</dbReference>
<keyword evidence="2" id="KW-0812">Transmembrane</keyword>
<feature type="compositionally biased region" description="Basic and acidic residues" evidence="1">
    <location>
        <begin position="790"/>
        <end position="809"/>
    </location>
</feature>
<reference evidence="4" key="1">
    <citation type="submission" date="2015-02" db="EMBL/GenBank/DDBJ databases">
        <title>Genome sequencing for Strongylocentrotus purpuratus.</title>
        <authorList>
            <person name="Murali S."/>
            <person name="Liu Y."/>
            <person name="Vee V."/>
            <person name="English A."/>
            <person name="Wang M."/>
            <person name="Skinner E."/>
            <person name="Han Y."/>
            <person name="Muzny D.M."/>
            <person name="Worley K.C."/>
            <person name="Gibbs R.A."/>
        </authorList>
    </citation>
    <scope>NUCLEOTIDE SEQUENCE</scope>
</reference>
<dbReference type="InterPro" id="IPR011010">
    <property type="entry name" value="DNA_brk_join_enz"/>
</dbReference>
<feature type="transmembrane region" description="Helical" evidence="2">
    <location>
        <begin position="1001"/>
        <end position="1022"/>
    </location>
</feature>
<keyword evidence="2" id="KW-0472">Membrane</keyword>
<accession>A0A7M7T5T5</accession>